<accession>A0ABV4HL91</accession>
<proteinExistence type="predicted"/>
<dbReference type="InterPro" id="IPR009057">
    <property type="entry name" value="Homeodomain-like_sf"/>
</dbReference>
<name>A0ABV4HL91_9SPHI</name>
<evidence type="ECO:0000313" key="5">
    <source>
        <dbReference type="EMBL" id="MEZ0454415.1"/>
    </source>
</evidence>
<dbReference type="RefSeq" id="WP_282636151.1">
    <property type="nucleotide sequence ID" value="NZ_CP158797.1"/>
</dbReference>
<dbReference type="Gene3D" id="1.10.10.60">
    <property type="entry name" value="Homeodomain-like"/>
    <property type="match status" value="1"/>
</dbReference>
<dbReference type="PANTHER" id="PTHR43280:SF2">
    <property type="entry name" value="HTH-TYPE TRANSCRIPTIONAL REGULATOR EXSA"/>
    <property type="match status" value="1"/>
</dbReference>
<dbReference type="SUPFAM" id="SSF46689">
    <property type="entry name" value="Homeodomain-like"/>
    <property type="match status" value="1"/>
</dbReference>
<sequence length="119" mass="13746">MRQVATVNNPTRFNIIAKAFALLLEKKFMTHKRPAEYAEMPNISLVYLNECIKNTTGFSITHQIHQRIVLEAKRMLYHSNKSVKEIAIALGYDDHAYFSRLFTKVAGMTALAFRKLNRD</sequence>
<gene>
    <name evidence="5" type="ORF">ABTW24_22680</name>
</gene>
<dbReference type="EMBL" id="JBEOQB010000008">
    <property type="protein sequence ID" value="MEZ0454415.1"/>
    <property type="molecule type" value="Genomic_DNA"/>
</dbReference>
<dbReference type="InterPro" id="IPR018060">
    <property type="entry name" value="HTH_AraC"/>
</dbReference>
<reference evidence="5 6" key="1">
    <citation type="submission" date="2024-06" db="EMBL/GenBank/DDBJ databases">
        <title>Soil Sphingobacterium thalpophilum.</title>
        <authorList>
            <person name="Yang J."/>
            <person name="Li J."/>
        </authorList>
    </citation>
    <scope>NUCLEOTIDE SEQUENCE [LARGE SCALE GENOMIC DNA]</scope>
    <source>
        <strain evidence="5 6">22g91tb</strain>
    </source>
</reference>
<dbReference type="Proteomes" id="UP001566204">
    <property type="component" value="Unassembled WGS sequence"/>
</dbReference>
<dbReference type="Pfam" id="PF12833">
    <property type="entry name" value="HTH_18"/>
    <property type="match status" value="1"/>
</dbReference>
<evidence type="ECO:0000313" key="6">
    <source>
        <dbReference type="Proteomes" id="UP001566204"/>
    </source>
</evidence>
<organism evidence="5 6">
    <name type="scientific">Sphingobacterium thalpophilum</name>
    <dbReference type="NCBI Taxonomy" id="259"/>
    <lineage>
        <taxon>Bacteria</taxon>
        <taxon>Pseudomonadati</taxon>
        <taxon>Bacteroidota</taxon>
        <taxon>Sphingobacteriia</taxon>
        <taxon>Sphingobacteriales</taxon>
        <taxon>Sphingobacteriaceae</taxon>
        <taxon>Sphingobacterium</taxon>
    </lineage>
</organism>
<evidence type="ECO:0000259" key="4">
    <source>
        <dbReference type="PROSITE" id="PS01124"/>
    </source>
</evidence>
<feature type="domain" description="HTH araC/xylS-type" evidence="4">
    <location>
        <begin position="18"/>
        <end position="116"/>
    </location>
</feature>
<evidence type="ECO:0000256" key="2">
    <source>
        <dbReference type="ARBA" id="ARBA00023125"/>
    </source>
</evidence>
<dbReference type="PANTHER" id="PTHR43280">
    <property type="entry name" value="ARAC-FAMILY TRANSCRIPTIONAL REGULATOR"/>
    <property type="match status" value="1"/>
</dbReference>
<keyword evidence="6" id="KW-1185">Reference proteome</keyword>
<comment type="caution">
    <text evidence="5">The sequence shown here is derived from an EMBL/GenBank/DDBJ whole genome shotgun (WGS) entry which is preliminary data.</text>
</comment>
<dbReference type="PROSITE" id="PS01124">
    <property type="entry name" value="HTH_ARAC_FAMILY_2"/>
    <property type="match status" value="1"/>
</dbReference>
<protein>
    <submittedName>
        <fullName evidence="5">Helix-turn-helix domain-containing protein</fullName>
    </submittedName>
</protein>
<keyword evidence="3" id="KW-0804">Transcription</keyword>
<evidence type="ECO:0000256" key="3">
    <source>
        <dbReference type="ARBA" id="ARBA00023163"/>
    </source>
</evidence>
<keyword evidence="2" id="KW-0238">DNA-binding</keyword>
<evidence type="ECO:0000256" key="1">
    <source>
        <dbReference type="ARBA" id="ARBA00023015"/>
    </source>
</evidence>
<dbReference type="SMART" id="SM00342">
    <property type="entry name" value="HTH_ARAC"/>
    <property type="match status" value="1"/>
</dbReference>
<keyword evidence="1" id="KW-0805">Transcription regulation</keyword>